<dbReference type="Proteomes" id="UP000287352">
    <property type="component" value="Unassembled WGS sequence"/>
</dbReference>
<dbReference type="PROSITE" id="PS50022">
    <property type="entry name" value="FA58C_3"/>
    <property type="match status" value="1"/>
</dbReference>
<evidence type="ECO:0000313" key="3">
    <source>
        <dbReference type="Proteomes" id="UP000287352"/>
    </source>
</evidence>
<dbReference type="Pfam" id="PF00754">
    <property type="entry name" value="F5_F8_type_C"/>
    <property type="match status" value="1"/>
</dbReference>
<reference evidence="3" key="1">
    <citation type="submission" date="2018-12" db="EMBL/GenBank/DDBJ databases">
        <title>Tengunoibacter tsumagoiensis gen. nov., sp. nov., Dictyobacter kobayashii sp. nov., D. alpinus sp. nov., and D. joshuensis sp. nov. and description of Dictyobacteraceae fam. nov. within the order Ktedonobacterales isolated from Tengu-no-mugimeshi.</title>
        <authorList>
            <person name="Wang C.M."/>
            <person name="Zheng Y."/>
            <person name="Sakai Y."/>
            <person name="Toyoda A."/>
            <person name="Minakuchi Y."/>
            <person name="Abe K."/>
            <person name="Yokota A."/>
            <person name="Yabe S."/>
        </authorList>
    </citation>
    <scope>NUCLEOTIDE SEQUENCE [LARGE SCALE GENOMIC DNA]</scope>
    <source>
        <strain evidence="3">Uno3</strain>
    </source>
</reference>
<proteinExistence type="predicted"/>
<dbReference type="SUPFAM" id="SSF49785">
    <property type="entry name" value="Galactose-binding domain-like"/>
    <property type="match status" value="1"/>
</dbReference>
<evidence type="ECO:0000259" key="1">
    <source>
        <dbReference type="PROSITE" id="PS50022"/>
    </source>
</evidence>
<keyword evidence="3" id="KW-1185">Reference proteome</keyword>
<dbReference type="Gene3D" id="2.60.120.260">
    <property type="entry name" value="Galactose-binding domain-like"/>
    <property type="match status" value="1"/>
</dbReference>
<dbReference type="AlphaFoldDB" id="A0A402A7T9"/>
<name>A0A402A7T9_9CHLR</name>
<dbReference type="InterPro" id="IPR000421">
    <property type="entry name" value="FA58C"/>
</dbReference>
<dbReference type="RefSeq" id="WP_161975741.1">
    <property type="nucleotide sequence ID" value="NZ_BIFR01000002.1"/>
</dbReference>
<sequence length="175" mass="19284">MAFAEVEAYALVNVARTATPLATSSVEDTNIKWGLQYVNDGQHNSILYSSLGWISSNSLQNNHTETLTLNLGTAKTFTYVDLYPRNDTGVVGTDFPVDFTIDASSDGTTWAPLVTRLATPLPVMAVCNALASLPRQYSICVYKRRNCVEMGTEVRPIVWPSPKSKLTRRPLALNR</sequence>
<gene>
    <name evidence="2" type="ORF">KTT_49980</name>
</gene>
<accession>A0A402A7T9</accession>
<organism evidence="2 3">
    <name type="scientific">Tengunoibacter tsumagoiensis</name>
    <dbReference type="NCBI Taxonomy" id="2014871"/>
    <lineage>
        <taxon>Bacteria</taxon>
        <taxon>Bacillati</taxon>
        <taxon>Chloroflexota</taxon>
        <taxon>Ktedonobacteria</taxon>
        <taxon>Ktedonobacterales</taxon>
        <taxon>Dictyobacteraceae</taxon>
        <taxon>Tengunoibacter</taxon>
    </lineage>
</organism>
<protein>
    <recommendedName>
        <fullName evidence="1">F5/8 type C domain-containing protein</fullName>
    </recommendedName>
</protein>
<dbReference type="InterPro" id="IPR008979">
    <property type="entry name" value="Galactose-bd-like_sf"/>
</dbReference>
<evidence type="ECO:0000313" key="2">
    <source>
        <dbReference type="EMBL" id="GCE15139.1"/>
    </source>
</evidence>
<dbReference type="EMBL" id="BIFR01000002">
    <property type="protein sequence ID" value="GCE15139.1"/>
    <property type="molecule type" value="Genomic_DNA"/>
</dbReference>
<comment type="caution">
    <text evidence="2">The sequence shown here is derived from an EMBL/GenBank/DDBJ whole genome shotgun (WGS) entry which is preliminary data.</text>
</comment>
<feature type="domain" description="F5/8 type C" evidence="1">
    <location>
        <begin position="14"/>
        <end position="113"/>
    </location>
</feature>